<evidence type="ECO:0000313" key="9">
    <source>
        <dbReference type="Proteomes" id="UP000187408"/>
    </source>
</evidence>
<keyword evidence="3 6" id="KW-0812">Transmembrane</keyword>
<feature type="transmembrane region" description="Helical" evidence="6">
    <location>
        <begin position="200"/>
        <end position="233"/>
    </location>
</feature>
<feature type="transmembrane region" description="Helical" evidence="6">
    <location>
        <begin position="394"/>
        <end position="414"/>
    </location>
</feature>
<keyword evidence="9" id="KW-1185">Reference proteome</keyword>
<dbReference type="PANTHER" id="PTHR30619">
    <property type="entry name" value="DNA INTERNALIZATION/COMPETENCE PROTEIN COMEC/REC2"/>
    <property type="match status" value="1"/>
</dbReference>
<sequence length="468" mass="53157">MKISRHTLLIIFLFFLALSLKIKSMFLLPFLAVVFLLYLVKYGIRDLVFSALIVVLLVSLLSVFSSSSISEVKWIFETDEGRVALLTDGRYVSVSDDVSVGDVVSDDGMLVEKGGLLSLPDRVRFALSEKVESSIDYPFSSLVEAVTLGVRYNLPQSVKAYMALAGVYPFLAISGLHVAVIFGFISVVMKLFRIFSLKRALFILTVLMPFTGFPVSVIRAYIFIVIAVFLKIHGRRVDYIYITVLTAFLMSLIFSVSSGFILSFLGALGIFAAMETDGFKRKLFLILFPFFFTLPYVVFRFGTVNLFSPLFMVLLTPLFTLFLFLCFLSEITYFKLNLFVVATEKVSGYLILFIKWLFGILHFGIIHVYLSLFEIFVLTFLVFVVLILKINRSYLLVVFSIFTVLLLFNRSYVYNETKRISGRKLNSAYFLSGEGQKYKDSTLVTDYVFPYSRRILKFNGVAVKQSVK</sequence>
<dbReference type="InterPro" id="IPR052159">
    <property type="entry name" value="Competence_DNA_uptake"/>
</dbReference>
<evidence type="ECO:0000256" key="4">
    <source>
        <dbReference type="ARBA" id="ARBA00022989"/>
    </source>
</evidence>
<dbReference type="EMBL" id="MOEN01000012">
    <property type="protein sequence ID" value="OMH40620.1"/>
    <property type="molecule type" value="Genomic_DNA"/>
</dbReference>
<dbReference type="STRING" id="1914305.BLW93_04275"/>
<feature type="transmembrane region" description="Helical" evidence="6">
    <location>
        <begin position="160"/>
        <end position="188"/>
    </location>
</feature>
<evidence type="ECO:0000256" key="2">
    <source>
        <dbReference type="ARBA" id="ARBA00022475"/>
    </source>
</evidence>
<comment type="caution">
    <text evidence="8">The sequence shown here is derived from an EMBL/GenBank/DDBJ whole genome shotgun (WGS) entry which is preliminary data.</text>
</comment>
<dbReference type="NCBIfam" id="TIGR00360">
    <property type="entry name" value="ComEC_N-term"/>
    <property type="match status" value="1"/>
</dbReference>
<evidence type="ECO:0000259" key="7">
    <source>
        <dbReference type="Pfam" id="PF03772"/>
    </source>
</evidence>
<dbReference type="GO" id="GO:0005886">
    <property type="term" value="C:plasma membrane"/>
    <property type="evidence" value="ECO:0007669"/>
    <property type="project" value="UniProtKB-SubCell"/>
</dbReference>
<dbReference type="Pfam" id="PF03772">
    <property type="entry name" value="Competence"/>
    <property type="match status" value="1"/>
</dbReference>
<keyword evidence="2" id="KW-1003">Cell membrane</keyword>
<feature type="transmembrane region" description="Helical" evidence="6">
    <location>
        <begin position="283"/>
        <end position="301"/>
    </location>
</feature>
<protein>
    <recommendedName>
        <fullName evidence="7">ComEC/Rec2-related protein domain-containing protein</fullName>
    </recommendedName>
</protein>
<organism evidence="8 9">
    <name type="scientific">Desulfurobacterium indicum</name>
    <dbReference type="NCBI Taxonomy" id="1914305"/>
    <lineage>
        <taxon>Bacteria</taxon>
        <taxon>Pseudomonadati</taxon>
        <taxon>Aquificota</taxon>
        <taxon>Aquificia</taxon>
        <taxon>Desulfurobacteriales</taxon>
        <taxon>Desulfurobacteriaceae</taxon>
        <taxon>Desulfurobacterium</taxon>
    </lineage>
</organism>
<evidence type="ECO:0000256" key="3">
    <source>
        <dbReference type="ARBA" id="ARBA00022692"/>
    </source>
</evidence>
<feature type="transmembrane region" description="Helical" evidence="6">
    <location>
        <begin position="47"/>
        <end position="64"/>
    </location>
</feature>
<evidence type="ECO:0000256" key="5">
    <source>
        <dbReference type="ARBA" id="ARBA00023136"/>
    </source>
</evidence>
<feature type="transmembrane region" description="Helical" evidence="6">
    <location>
        <begin position="307"/>
        <end position="329"/>
    </location>
</feature>
<evidence type="ECO:0000313" key="8">
    <source>
        <dbReference type="EMBL" id="OMH40620.1"/>
    </source>
</evidence>
<keyword evidence="5 6" id="KW-0472">Membrane</keyword>
<comment type="subcellular location">
    <subcellularLocation>
        <location evidence="1">Cell membrane</location>
        <topology evidence="1">Multi-pass membrane protein</topology>
    </subcellularLocation>
</comment>
<dbReference type="PANTHER" id="PTHR30619:SF1">
    <property type="entry name" value="RECOMBINATION PROTEIN 2"/>
    <property type="match status" value="1"/>
</dbReference>
<keyword evidence="4 6" id="KW-1133">Transmembrane helix</keyword>
<accession>A0A1R1MLM3</accession>
<proteinExistence type="predicted"/>
<feature type="domain" description="ComEC/Rec2-related protein" evidence="7">
    <location>
        <begin position="147"/>
        <end position="387"/>
    </location>
</feature>
<feature type="transmembrane region" description="Helical" evidence="6">
    <location>
        <begin position="336"/>
        <end position="358"/>
    </location>
</feature>
<evidence type="ECO:0000256" key="6">
    <source>
        <dbReference type="SAM" id="Phobius"/>
    </source>
</evidence>
<feature type="transmembrane region" description="Helical" evidence="6">
    <location>
        <begin position="12"/>
        <end position="40"/>
    </location>
</feature>
<gene>
    <name evidence="8" type="ORF">BLW93_04275</name>
</gene>
<feature type="transmembrane region" description="Helical" evidence="6">
    <location>
        <begin position="239"/>
        <end position="271"/>
    </location>
</feature>
<dbReference type="AlphaFoldDB" id="A0A1R1MLM3"/>
<feature type="transmembrane region" description="Helical" evidence="6">
    <location>
        <begin position="364"/>
        <end position="387"/>
    </location>
</feature>
<name>A0A1R1MLM3_9BACT</name>
<dbReference type="InterPro" id="IPR004477">
    <property type="entry name" value="ComEC_N"/>
</dbReference>
<evidence type="ECO:0000256" key="1">
    <source>
        <dbReference type="ARBA" id="ARBA00004651"/>
    </source>
</evidence>
<dbReference type="Proteomes" id="UP000187408">
    <property type="component" value="Unassembled WGS sequence"/>
</dbReference>
<reference evidence="8 9" key="1">
    <citation type="submission" date="2016-10" db="EMBL/GenBank/DDBJ databases">
        <title>Genome sequence of a sulfur-reducing bacterium Desulfurobacterium indicum K6013.</title>
        <authorList>
            <person name="Cao J."/>
            <person name="Shao Z."/>
            <person name="Alain K."/>
            <person name="Jebbar M."/>
        </authorList>
    </citation>
    <scope>NUCLEOTIDE SEQUENCE [LARGE SCALE GENOMIC DNA]</scope>
    <source>
        <strain evidence="8 9">K6013</strain>
    </source>
</reference>